<dbReference type="InterPro" id="IPR011004">
    <property type="entry name" value="Trimer_LpxA-like_sf"/>
</dbReference>
<evidence type="ECO:0008006" key="4">
    <source>
        <dbReference type="Google" id="ProtNLM"/>
    </source>
</evidence>
<organism evidence="2 3">
    <name type="scientific">Mesorhizobium qingshengii</name>
    <dbReference type="NCBI Taxonomy" id="1165689"/>
    <lineage>
        <taxon>Bacteria</taxon>
        <taxon>Pseudomonadati</taxon>
        <taxon>Pseudomonadota</taxon>
        <taxon>Alphaproteobacteria</taxon>
        <taxon>Hyphomicrobiales</taxon>
        <taxon>Phyllobacteriaceae</taxon>
        <taxon>Mesorhizobium</taxon>
    </lineage>
</organism>
<dbReference type="EMBL" id="FMXM01000028">
    <property type="protein sequence ID" value="SDA97945.1"/>
    <property type="molecule type" value="Genomic_DNA"/>
</dbReference>
<sequence>MCSGNHPTDCATTSYVHSNMMGKASPWDRPGKGGIKVGNDVWIGRRTLILPGVNVGHGGVVGAQATVTKDVPPYAIVGGNPGKIIRLRFSEEIIGKMLVIRWWDWDDEKIKQEADFLTGPIDAFVARHFTPQTIRALHGTAREVEARKALA</sequence>
<dbReference type="SUPFAM" id="SSF51161">
    <property type="entry name" value="Trimeric LpxA-like enzymes"/>
    <property type="match status" value="1"/>
</dbReference>
<proteinExistence type="inferred from homology"/>
<evidence type="ECO:0000256" key="1">
    <source>
        <dbReference type="ARBA" id="ARBA00007274"/>
    </source>
</evidence>
<dbReference type="Gene3D" id="2.160.10.10">
    <property type="entry name" value="Hexapeptide repeat proteins"/>
    <property type="match status" value="1"/>
</dbReference>
<dbReference type="Proteomes" id="UP000198588">
    <property type="component" value="Unassembled WGS sequence"/>
</dbReference>
<evidence type="ECO:0000313" key="3">
    <source>
        <dbReference type="Proteomes" id="UP000198588"/>
    </source>
</evidence>
<evidence type="ECO:0000313" key="2">
    <source>
        <dbReference type="EMBL" id="SDA97945.1"/>
    </source>
</evidence>
<dbReference type="PANTHER" id="PTHR43300:SF11">
    <property type="entry name" value="ACETYLTRANSFERASE RV3034C-RELATED"/>
    <property type="match status" value="1"/>
</dbReference>
<comment type="similarity">
    <text evidence="1">Belongs to the transferase hexapeptide repeat family.</text>
</comment>
<dbReference type="InterPro" id="IPR050179">
    <property type="entry name" value="Trans_hexapeptide_repeat"/>
</dbReference>
<accession>A0A1G5ZTG9</accession>
<dbReference type="AlphaFoldDB" id="A0A1G5ZTG9"/>
<protein>
    <recommendedName>
        <fullName evidence="4">Transferase hexapeptide (Six repeat-containing protein)</fullName>
    </recommendedName>
</protein>
<dbReference type="PANTHER" id="PTHR43300">
    <property type="entry name" value="ACETYLTRANSFERASE"/>
    <property type="match status" value="1"/>
</dbReference>
<reference evidence="2 3" key="1">
    <citation type="submission" date="2016-10" db="EMBL/GenBank/DDBJ databases">
        <authorList>
            <person name="de Groot N.N."/>
        </authorList>
    </citation>
    <scope>NUCLEOTIDE SEQUENCE [LARGE SCALE GENOMIC DNA]</scope>
    <source>
        <strain evidence="2 3">CGMCC 1.12097</strain>
    </source>
</reference>
<dbReference type="STRING" id="1165689.SAMN02927914_06020"/>
<gene>
    <name evidence="2" type="ORF">SAMN02927914_06020</name>
</gene>
<name>A0A1G5ZTG9_9HYPH</name>